<dbReference type="EMBL" id="FONN01000005">
    <property type="protein sequence ID" value="SFE66524.1"/>
    <property type="molecule type" value="Genomic_DNA"/>
</dbReference>
<evidence type="ECO:0000313" key="2">
    <source>
        <dbReference type="Proteomes" id="UP000183410"/>
    </source>
</evidence>
<gene>
    <name evidence="1" type="ORF">SAMN04487969_10522</name>
</gene>
<sequence>MRKLEEKLWYGVFVHNSYNVIAQELESCENNYRRFAAVYIMEKNLEREDLLELIKDGVGSKYLVMIIDISNEYIEVFNNSWDSDLYERDIKIVFSRPIENELSLYESCEEMNVDPGEFVTPWKCDYIFD</sequence>
<reference evidence="2" key="1">
    <citation type="submission" date="2016-10" db="EMBL/GenBank/DDBJ databases">
        <authorList>
            <person name="Varghese N."/>
            <person name="Submissions S."/>
        </authorList>
    </citation>
    <scope>NUCLEOTIDE SEQUENCE [LARGE SCALE GENOMIC DNA]</scope>
    <source>
        <strain evidence="2">CGMCC 1.10223</strain>
    </source>
</reference>
<dbReference type="OrthoDB" id="2991017at2"/>
<protein>
    <submittedName>
        <fullName evidence="1">Uncharacterized protein</fullName>
    </submittedName>
</protein>
<dbReference type="Proteomes" id="UP000183410">
    <property type="component" value="Unassembled WGS sequence"/>
</dbReference>
<dbReference type="RefSeq" id="WP_046231616.1">
    <property type="nucleotide sequence ID" value="NZ_FONN01000005.1"/>
</dbReference>
<evidence type="ECO:0000313" key="1">
    <source>
        <dbReference type="EMBL" id="SFE66524.1"/>
    </source>
</evidence>
<accession>A0A1I2CE23</accession>
<name>A0A1I2CE23_9BACL</name>
<keyword evidence="2" id="KW-1185">Reference proteome</keyword>
<organism evidence="1 2">
    <name type="scientific">Paenibacillus algorifonticola</name>
    <dbReference type="NCBI Taxonomy" id="684063"/>
    <lineage>
        <taxon>Bacteria</taxon>
        <taxon>Bacillati</taxon>
        <taxon>Bacillota</taxon>
        <taxon>Bacilli</taxon>
        <taxon>Bacillales</taxon>
        <taxon>Paenibacillaceae</taxon>
        <taxon>Paenibacillus</taxon>
    </lineage>
</organism>
<dbReference type="AlphaFoldDB" id="A0A1I2CE23"/>
<proteinExistence type="predicted"/>